<protein>
    <submittedName>
        <fullName evidence="2">Uncharacterized protein</fullName>
    </submittedName>
</protein>
<accession>X1BII2</accession>
<reference evidence="2" key="1">
    <citation type="journal article" date="2014" name="Front. Microbiol.">
        <title>High frequency of phylogenetically diverse reductive dehalogenase-homologous genes in deep subseafloor sedimentary metagenomes.</title>
        <authorList>
            <person name="Kawai M."/>
            <person name="Futagami T."/>
            <person name="Toyoda A."/>
            <person name="Takaki Y."/>
            <person name="Nishi S."/>
            <person name="Hori S."/>
            <person name="Arai W."/>
            <person name="Tsubouchi T."/>
            <person name="Morono Y."/>
            <person name="Uchiyama I."/>
            <person name="Ito T."/>
            <person name="Fujiyama A."/>
            <person name="Inagaki F."/>
            <person name="Takami H."/>
        </authorList>
    </citation>
    <scope>NUCLEOTIDE SEQUENCE</scope>
    <source>
        <strain evidence="2">Expedition CK06-06</strain>
    </source>
</reference>
<sequence>MAGNSDREEKKLKVNARLDRLEAQVAILKDALKKAQVELADLHFGRRVSREQADDRDPEWF</sequence>
<evidence type="ECO:0000313" key="2">
    <source>
        <dbReference type="EMBL" id="GAG94850.1"/>
    </source>
</evidence>
<comment type="caution">
    <text evidence="2">The sequence shown here is derived from an EMBL/GenBank/DDBJ whole genome shotgun (WGS) entry which is preliminary data.</text>
</comment>
<evidence type="ECO:0000256" key="1">
    <source>
        <dbReference type="SAM" id="Coils"/>
    </source>
</evidence>
<proteinExistence type="predicted"/>
<feature type="coiled-coil region" evidence="1">
    <location>
        <begin position="4"/>
        <end position="38"/>
    </location>
</feature>
<keyword evidence="1" id="KW-0175">Coiled coil</keyword>
<name>X1BII2_9ZZZZ</name>
<dbReference type="EMBL" id="BART01028916">
    <property type="protein sequence ID" value="GAG94850.1"/>
    <property type="molecule type" value="Genomic_DNA"/>
</dbReference>
<dbReference type="AlphaFoldDB" id="X1BII2"/>
<organism evidence="2">
    <name type="scientific">marine sediment metagenome</name>
    <dbReference type="NCBI Taxonomy" id="412755"/>
    <lineage>
        <taxon>unclassified sequences</taxon>
        <taxon>metagenomes</taxon>
        <taxon>ecological metagenomes</taxon>
    </lineage>
</organism>
<gene>
    <name evidence="2" type="ORF">S01H4_50865</name>
</gene>